<keyword evidence="9" id="KW-0812">Transmembrane</keyword>
<keyword evidence="13" id="KW-1185">Reference proteome</keyword>
<feature type="domain" description="USP" evidence="10">
    <location>
        <begin position="1"/>
        <end position="455"/>
    </location>
</feature>
<dbReference type="InterPro" id="IPR038765">
    <property type="entry name" value="Papain-like_cys_pep_sf"/>
</dbReference>
<comment type="caution">
    <text evidence="12">The sequence shown here is derived from an EMBL/GenBank/DDBJ whole genome shotgun (WGS) entry which is preliminary data.</text>
</comment>
<dbReference type="PROSITE" id="PS50235">
    <property type="entry name" value="USP_3"/>
    <property type="match status" value="1"/>
</dbReference>
<dbReference type="PROSITE" id="PS50853">
    <property type="entry name" value="FN3"/>
    <property type="match status" value="1"/>
</dbReference>
<dbReference type="InterPro" id="IPR050185">
    <property type="entry name" value="Ub_carboxyl-term_hydrolase"/>
</dbReference>
<feature type="non-terminal residue" evidence="12">
    <location>
        <position position="708"/>
    </location>
</feature>
<evidence type="ECO:0000256" key="3">
    <source>
        <dbReference type="ARBA" id="ARBA00012759"/>
    </source>
</evidence>
<evidence type="ECO:0000256" key="7">
    <source>
        <dbReference type="ARBA" id="ARBA00022807"/>
    </source>
</evidence>
<evidence type="ECO:0000256" key="1">
    <source>
        <dbReference type="ARBA" id="ARBA00000707"/>
    </source>
</evidence>
<evidence type="ECO:0000256" key="5">
    <source>
        <dbReference type="ARBA" id="ARBA00022786"/>
    </source>
</evidence>
<dbReference type="SUPFAM" id="SSF49265">
    <property type="entry name" value="Fibronectin type III"/>
    <property type="match status" value="1"/>
</dbReference>
<dbReference type="InterPro" id="IPR013783">
    <property type="entry name" value="Ig-like_fold"/>
</dbReference>
<organism evidence="12 13">
    <name type="scientific">Tegillarca granosa</name>
    <name type="common">Malaysian cockle</name>
    <name type="synonym">Anadara granosa</name>
    <dbReference type="NCBI Taxonomy" id="220873"/>
    <lineage>
        <taxon>Eukaryota</taxon>
        <taxon>Metazoa</taxon>
        <taxon>Spiralia</taxon>
        <taxon>Lophotrochozoa</taxon>
        <taxon>Mollusca</taxon>
        <taxon>Bivalvia</taxon>
        <taxon>Autobranchia</taxon>
        <taxon>Pteriomorphia</taxon>
        <taxon>Arcoida</taxon>
        <taxon>Arcoidea</taxon>
        <taxon>Arcidae</taxon>
        <taxon>Tegillarca</taxon>
    </lineage>
</organism>
<dbReference type="CDD" id="cd00063">
    <property type="entry name" value="FN3"/>
    <property type="match status" value="2"/>
</dbReference>
<evidence type="ECO:0000259" key="11">
    <source>
        <dbReference type="PROSITE" id="PS50853"/>
    </source>
</evidence>
<protein>
    <recommendedName>
        <fullName evidence="3">ubiquitinyl hydrolase 1</fullName>
        <ecNumber evidence="3">3.4.19.12</ecNumber>
    </recommendedName>
</protein>
<dbReference type="InterPro" id="IPR018200">
    <property type="entry name" value="USP_CS"/>
</dbReference>
<keyword evidence="5" id="KW-0833">Ubl conjugation pathway</keyword>
<keyword evidence="9" id="KW-0472">Membrane</keyword>
<dbReference type="Proteomes" id="UP001217089">
    <property type="component" value="Unassembled WGS sequence"/>
</dbReference>
<evidence type="ECO:0000256" key="8">
    <source>
        <dbReference type="SAM" id="MobiDB-lite"/>
    </source>
</evidence>
<dbReference type="SMART" id="SM00060">
    <property type="entry name" value="FN3"/>
    <property type="match status" value="2"/>
</dbReference>
<gene>
    <name evidence="12" type="ORF">KUTeg_007071</name>
</gene>
<sequence>MMMGLSLTCISDKTAPLEPQKLQVLSVSESEVSLAWEPSNVGRTPTKYLLEKETHYSGRWALIEEINDISITNYCVKDLEPETSYRFRIKAVNEMGNSSATYCYVTTLDVPKPTSLQVLDVTSNKIKFRWSITNKDNRSVSFDVQVREIKTGNCVERNDEVYKNEFVIQGLKPDCKYALSVATKINGRSSSFADIKCRTNPKDFQPEDKRSAKKTQMDISPKDKPIISESRKRTIDSDHLNEQNKKHSDSCSYIRTKVAKSEHTSLAYTIRVLAQTPDFIHHLGYLVKEFKLDSEGDSVVQMFNTLLIPIDDYAGTWHIEDGITTLLNPEIFENNALPCDKCHDASDETFTVKTMEFKHLPTVLILQMGKFKQQNRCLRMQKQKCYRLYGVTLHYGSLAGGHYTAYVKINKTSRDCDDQWYDCSDSFVRKISSEFVLEAEDAYKKSKDIYFALKLLTPTFATLINVEQLKRNTKGVLENFILIIIFVSNDVITLMILEDKGFKSVLVRSIVFHTAKRNHSFKFHLKHNRGIENYGSPIQLITCVSHLCSIEKVNTLIQSYLFLYQRVSNCLESVIISIRSFRFCLEFPWILFFIVIKCVIDNFKFIRSKTRYSILKFNHFNSVSVIFLNIKMLVKIFSIHYFSFNRSLIFCNYFIRKIVKTKIVSIVKSPEKVNFIDFIIHSRCTIFIVILNQFLSINSVTIVFPFVF</sequence>
<evidence type="ECO:0000313" key="13">
    <source>
        <dbReference type="Proteomes" id="UP001217089"/>
    </source>
</evidence>
<feature type="domain" description="Fibronectin type-III" evidence="11">
    <location>
        <begin position="18"/>
        <end position="113"/>
    </location>
</feature>
<feature type="region of interest" description="Disordered" evidence="8">
    <location>
        <begin position="200"/>
        <end position="248"/>
    </location>
</feature>
<evidence type="ECO:0000256" key="6">
    <source>
        <dbReference type="ARBA" id="ARBA00022801"/>
    </source>
</evidence>
<name>A0ABQ9FFD7_TEGGR</name>
<dbReference type="PROSITE" id="PS00973">
    <property type="entry name" value="USP_2"/>
    <property type="match status" value="1"/>
</dbReference>
<dbReference type="PANTHER" id="PTHR21646:SF24">
    <property type="entry name" value="UBIQUITIN CARBOXYL-TERMINAL HYDROLASE"/>
    <property type="match status" value="1"/>
</dbReference>
<feature type="transmembrane region" description="Helical" evidence="9">
    <location>
        <begin position="580"/>
        <end position="600"/>
    </location>
</feature>
<dbReference type="PANTHER" id="PTHR21646">
    <property type="entry name" value="UBIQUITIN CARBOXYL-TERMINAL HYDROLASE"/>
    <property type="match status" value="1"/>
</dbReference>
<feature type="transmembrane region" description="Helical" evidence="9">
    <location>
        <begin position="686"/>
        <end position="707"/>
    </location>
</feature>
<dbReference type="InterPro" id="IPR036116">
    <property type="entry name" value="FN3_sf"/>
</dbReference>
<accession>A0ABQ9FFD7</accession>
<reference evidence="12 13" key="1">
    <citation type="submission" date="2022-12" db="EMBL/GenBank/DDBJ databases">
        <title>Chromosome-level genome of Tegillarca granosa.</title>
        <authorList>
            <person name="Kim J."/>
        </authorList>
    </citation>
    <scope>NUCLEOTIDE SEQUENCE [LARGE SCALE GENOMIC DNA]</scope>
    <source>
        <strain evidence="12">Teg-2019</strain>
        <tissue evidence="12">Adductor muscle</tissue>
    </source>
</reference>
<dbReference type="InterPro" id="IPR003961">
    <property type="entry name" value="FN3_dom"/>
</dbReference>
<dbReference type="SUPFAM" id="SSF54001">
    <property type="entry name" value="Cysteine proteinases"/>
    <property type="match status" value="1"/>
</dbReference>
<feature type="transmembrane region" description="Helical" evidence="9">
    <location>
        <begin position="612"/>
        <end position="630"/>
    </location>
</feature>
<evidence type="ECO:0000256" key="9">
    <source>
        <dbReference type="SAM" id="Phobius"/>
    </source>
</evidence>
<keyword evidence="6" id="KW-0378">Hydrolase</keyword>
<feature type="compositionally biased region" description="Basic and acidic residues" evidence="8">
    <location>
        <begin position="200"/>
        <end position="210"/>
    </location>
</feature>
<evidence type="ECO:0000256" key="2">
    <source>
        <dbReference type="ARBA" id="ARBA00009085"/>
    </source>
</evidence>
<dbReference type="Gene3D" id="3.90.70.10">
    <property type="entry name" value="Cysteine proteinases"/>
    <property type="match status" value="1"/>
</dbReference>
<dbReference type="Pfam" id="PF00041">
    <property type="entry name" value="fn3"/>
    <property type="match status" value="2"/>
</dbReference>
<dbReference type="EC" id="3.4.19.12" evidence="3"/>
<dbReference type="Gene3D" id="2.60.40.10">
    <property type="entry name" value="Immunoglobulins"/>
    <property type="match status" value="2"/>
</dbReference>
<proteinExistence type="inferred from homology"/>
<dbReference type="InterPro" id="IPR028889">
    <property type="entry name" value="USP"/>
</dbReference>
<feature type="compositionally biased region" description="Basic and acidic residues" evidence="8">
    <location>
        <begin position="220"/>
        <end position="248"/>
    </location>
</feature>
<evidence type="ECO:0000259" key="10">
    <source>
        <dbReference type="PROSITE" id="PS50235"/>
    </source>
</evidence>
<comment type="catalytic activity">
    <reaction evidence="1">
        <text>Thiol-dependent hydrolysis of ester, thioester, amide, peptide and isopeptide bonds formed by the C-terminal Gly of ubiquitin (a 76-residue protein attached to proteins as an intracellular targeting signal).</text>
        <dbReference type="EC" id="3.4.19.12"/>
    </reaction>
</comment>
<keyword evidence="9" id="KW-1133">Transmembrane helix</keyword>
<dbReference type="EMBL" id="JARBDR010000337">
    <property type="protein sequence ID" value="KAJ8314921.1"/>
    <property type="molecule type" value="Genomic_DNA"/>
</dbReference>
<evidence type="ECO:0000313" key="12">
    <source>
        <dbReference type="EMBL" id="KAJ8314921.1"/>
    </source>
</evidence>
<dbReference type="Pfam" id="PF00443">
    <property type="entry name" value="UCH"/>
    <property type="match status" value="1"/>
</dbReference>
<dbReference type="InterPro" id="IPR001394">
    <property type="entry name" value="Peptidase_C19_UCH"/>
</dbReference>
<keyword evidence="7" id="KW-0788">Thiol protease</keyword>
<keyword evidence="4" id="KW-0645">Protease</keyword>
<evidence type="ECO:0000256" key="4">
    <source>
        <dbReference type="ARBA" id="ARBA00022670"/>
    </source>
</evidence>
<comment type="similarity">
    <text evidence="2">Belongs to the peptidase C19 family.</text>
</comment>